<dbReference type="KEGG" id="lal:AT746_01925"/>
<evidence type="ECO:0000256" key="1">
    <source>
        <dbReference type="ARBA" id="ARBA00023239"/>
    </source>
</evidence>
<dbReference type="CDD" id="cd06661">
    <property type="entry name" value="GGCT_like"/>
    <property type="match status" value="1"/>
</dbReference>
<evidence type="ECO:0008006" key="6">
    <source>
        <dbReference type="Google" id="ProtNLM"/>
    </source>
</evidence>
<sequence>MHNNADKCFYFAYGSNMSFQRIGARISPIQRVGVAQLLGFALKFHKVGRDGSAKGNAWCTGEEADSLWGVLYQLEHSQLEELDKIEGKGQGYDRRTVAVYQGPERVETQIYVATHIDDSLRPFDWYLHHVLSGARQNNLPVEHQNLIVQTTSIEDPDRDRYHREVSIYDNL</sequence>
<feature type="binding site" evidence="3">
    <location>
        <position position="126"/>
    </location>
    <ligand>
        <name>substrate</name>
    </ligand>
</feature>
<evidence type="ECO:0000313" key="4">
    <source>
        <dbReference type="EMBL" id="ALS97157.1"/>
    </source>
</evidence>
<keyword evidence="5" id="KW-1185">Reference proteome</keyword>
<evidence type="ECO:0000256" key="2">
    <source>
        <dbReference type="PIRSR" id="PIRSR617939-1"/>
    </source>
</evidence>
<dbReference type="InterPro" id="IPR017939">
    <property type="entry name" value="G-Glutamylcylcotransferase"/>
</dbReference>
<gene>
    <name evidence="4" type="ORF">AT746_01925</name>
</gene>
<dbReference type="RefSeq" id="WP_062475693.1">
    <property type="nucleotide sequence ID" value="NZ_CP013650.1"/>
</dbReference>
<dbReference type="Pfam" id="PF13772">
    <property type="entry name" value="AIG2_2"/>
    <property type="match status" value="1"/>
</dbReference>
<protein>
    <recommendedName>
        <fullName evidence="6">Gamma-glutamylcyclotransferase</fullName>
    </recommendedName>
</protein>
<dbReference type="AlphaFoldDB" id="A0A0U3B662"/>
<dbReference type="PANTHER" id="PTHR12935:SF0">
    <property type="entry name" value="GAMMA-GLUTAMYLCYCLOTRANSFERASE"/>
    <property type="match status" value="1"/>
</dbReference>
<dbReference type="OrthoDB" id="5401862at2"/>
<keyword evidence="1" id="KW-0456">Lyase</keyword>
<dbReference type="EMBL" id="CP013650">
    <property type="protein sequence ID" value="ALS97157.1"/>
    <property type="molecule type" value="Genomic_DNA"/>
</dbReference>
<dbReference type="InterPro" id="IPR036568">
    <property type="entry name" value="GGCT-like_sf"/>
</dbReference>
<accession>A0A0U3B662</accession>
<dbReference type="STRING" id="1526571.AT746_01925"/>
<feature type="active site" description="Proton acceptor" evidence="2">
    <location>
        <position position="86"/>
    </location>
</feature>
<organism evidence="4 5">
    <name type="scientific">Lacimicrobium alkaliphilum</name>
    <dbReference type="NCBI Taxonomy" id="1526571"/>
    <lineage>
        <taxon>Bacteria</taxon>
        <taxon>Pseudomonadati</taxon>
        <taxon>Pseudomonadota</taxon>
        <taxon>Gammaproteobacteria</taxon>
        <taxon>Alteromonadales</taxon>
        <taxon>Alteromonadaceae</taxon>
        <taxon>Lacimicrobium</taxon>
    </lineage>
</organism>
<evidence type="ECO:0000313" key="5">
    <source>
        <dbReference type="Proteomes" id="UP000068447"/>
    </source>
</evidence>
<evidence type="ECO:0000256" key="3">
    <source>
        <dbReference type="PIRSR" id="PIRSR617939-2"/>
    </source>
</evidence>
<proteinExistence type="predicted"/>
<dbReference type="GO" id="GO:0003839">
    <property type="term" value="F:gamma-glutamylcyclotransferase activity"/>
    <property type="evidence" value="ECO:0007669"/>
    <property type="project" value="InterPro"/>
</dbReference>
<dbReference type="InterPro" id="IPR013024">
    <property type="entry name" value="GGCT-like"/>
</dbReference>
<dbReference type="PANTHER" id="PTHR12935">
    <property type="entry name" value="GAMMA-GLUTAMYLCYCLOTRANSFERASE"/>
    <property type="match status" value="1"/>
</dbReference>
<dbReference type="SUPFAM" id="SSF110857">
    <property type="entry name" value="Gamma-glutamyl cyclotransferase-like"/>
    <property type="match status" value="1"/>
</dbReference>
<feature type="binding site" evidence="3">
    <location>
        <begin position="10"/>
        <end position="15"/>
    </location>
    <ligand>
        <name>substrate</name>
    </ligand>
</feature>
<reference evidence="4 5" key="1">
    <citation type="submission" date="2015-12" db="EMBL/GenBank/DDBJ databases">
        <title>Complete genome of Lacimicrobium alkaliphilum KCTC 32984.</title>
        <authorList>
            <person name="Kim S.-G."/>
            <person name="Lee Y.-J."/>
        </authorList>
    </citation>
    <scope>NUCLEOTIDE SEQUENCE [LARGE SCALE GENOMIC DNA]</scope>
    <source>
        <strain evidence="4 5">YelD216</strain>
    </source>
</reference>
<name>A0A0U3B662_9ALTE</name>
<dbReference type="Proteomes" id="UP000068447">
    <property type="component" value="Chromosome"/>
</dbReference>
<dbReference type="Gene3D" id="3.10.490.10">
    <property type="entry name" value="Gamma-glutamyl cyclotransferase-like"/>
    <property type="match status" value="1"/>
</dbReference>